<feature type="domain" description="Transglycosylase SLT" evidence="1">
    <location>
        <begin position="32"/>
        <end position="159"/>
    </location>
</feature>
<sequence length="220" mass="23840">MRMTLPEVMAIAFLIGSVVPDLAAQAEAPDLFESVGERHGVPAVILYAMARTESGRAYQGEHKPWPWTLNVAGKGRYYDTRDQACIALNEALGQTSLVDVGMAQLNVRWNPDLFGLTGRFADPCAALDPAQNMDAAAAILRAHFDTTGDWLTAAGRYHRPAGGDAARRYTELVAARMDYPVIASVQRPAGRSRSPHSQPLKSAPVSWIEPVVMVWITPGG</sequence>
<dbReference type="SUPFAM" id="SSF53955">
    <property type="entry name" value="Lysozyme-like"/>
    <property type="match status" value="1"/>
</dbReference>
<organism evidence="2">
    <name type="scientific">Pseudomonas saudimassiliensis</name>
    <dbReference type="NCBI Taxonomy" id="1461581"/>
    <lineage>
        <taxon>Bacteria</taxon>
        <taxon>Pseudomonadati</taxon>
        <taxon>Pseudomonadota</taxon>
        <taxon>Gammaproteobacteria</taxon>
        <taxon>Pseudomonadales</taxon>
        <taxon>Pseudomonadaceae</taxon>
        <taxon>Pseudomonas</taxon>
    </lineage>
</organism>
<evidence type="ECO:0000313" key="2">
    <source>
        <dbReference type="EMBL" id="CEA04053.1"/>
    </source>
</evidence>
<dbReference type="InterPro" id="IPR008258">
    <property type="entry name" value="Transglycosylase_SLT_dom_1"/>
</dbReference>
<dbReference type="EMBL" id="LM997413">
    <property type="protein sequence ID" value="CEA04053.1"/>
    <property type="molecule type" value="Genomic_DNA"/>
</dbReference>
<dbReference type="Gene3D" id="1.10.530.10">
    <property type="match status" value="1"/>
</dbReference>
<dbReference type="AlphaFoldDB" id="A0A078M9F6"/>
<dbReference type="RefSeq" id="WP_052508719.1">
    <property type="nucleotide sequence ID" value="NZ_LK391969.1"/>
</dbReference>
<name>A0A078M9F6_9PSED</name>
<dbReference type="EMBL" id="LK391969">
    <property type="protein sequence ID" value="CEF26398.1"/>
    <property type="molecule type" value="Genomic_DNA"/>
</dbReference>
<evidence type="ECO:0000259" key="1">
    <source>
        <dbReference type="Pfam" id="PF01464"/>
    </source>
</evidence>
<gene>
    <name evidence="2" type="ORF">BN1049_01327</name>
</gene>
<dbReference type="PATRIC" id="fig|1461581.3.peg.1305"/>
<reference evidence="2" key="1">
    <citation type="submission" date="2014-07" db="EMBL/GenBank/DDBJ databases">
        <authorList>
            <person name="Urmite Genomes Urmite Genomes"/>
        </authorList>
    </citation>
    <scope>NUCLEOTIDE SEQUENCE</scope>
    <source>
        <strain evidence="2">12M76_air</strain>
    </source>
</reference>
<accession>A0A078M9F6</accession>
<dbReference type="Pfam" id="PF01464">
    <property type="entry name" value="SLT"/>
    <property type="match status" value="1"/>
</dbReference>
<dbReference type="InterPro" id="IPR023346">
    <property type="entry name" value="Lysozyme-like_dom_sf"/>
</dbReference>
<protein>
    <submittedName>
        <fullName evidence="2">Lytic transglycosylase subunit</fullName>
    </submittedName>
</protein>
<dbReference type="OrthoDB" id="5945995at2"/>
<proteinExistence type="predicted"/>